<gene>
    <name evidence="2" type="ORF">GCM10011332_21060</name>
</gene>
<dbReference type="SUPFAM" id="SSF53335">
    <property type="entry name" value="S-adenosyl-L-methionine-dependent methyltransferases"/>
    <property type="match status" value="1"/>
</dbReference>
<name>A0A917FB71_9PROT</name>
<evidence type="ECO:0000259" key="1">
    <source>
        <dbReference type="Pfam" id="PF08241"/>
    </source>
</evidence>
<dbReference type="Proteomes" id="UP000632498">
    <property type="component" value="Unassembled WGS sequence"/>
</dbReference>
<dbReference type="Gene3D" id="3.40.50.150">
    <property type="entry name" value="Vaccinia Virus protein VP39"/>
    <property type="match status" value="1"/>
</dbReference>
<proteinExistence type="predicted"/>
<sequence length="273" mass="31089">MSKVSNKKVSEFWNENPVAAEGIEFEPGSPEFYARFDSIREADDCEPYAYSDLIHGYTSSSGKTVLDIGCGNGYVLSRYAMHGATVEGVDITDTAVNLSRKRFELSGLQGHFQTTDGDTLPFPDNHFDIVCSMGVLHHIEDPRPMIKEIYRVLKPGGQIILMLYYRYSWKTVVIMRLKRLFHPNYRGKSQQEALNMNDGDDCPLALVYSKKEAKELLSAFENHKFRLNQLSWKQLLLIPPLAKILTPILPSCNNSIFARLMGWNLYIDARKPE</sequence>
<comment type="caution">
    <text evidence="2">The sequence shown here is derived from an EMBL/GenBank/DDBJ whole genome shotgun (WGS) entry which is preliminary data.</text>
</comment>
<dbReference type="InterPro" id="IPR013216">
    <property type="entry name" value="Methyltransf_11"/>
</dbReference>
<dbReference type="AlphaFoldDB" id="A0A917FB71"/>
<dbReference type="GO" id="GO:0008757">
    <property type="term" value="F:S-adenosylmethionine-dependent methyltransferase activity"/>
    <property type="evidence" value="ECO:0007669"/>
    <property type="project" value="InterPro"/>
</dbReference>
<feature type="domain" description="Methyltransferase type 11" evidence="1">
    <location>
        <begin position="66"/>
        <end position="161"/>
    </location>
</feature>
<reference evidence="2" key="2">
    <citation type="submission" date="2020-09" db="EMBL/GenBank/DDBJ databases">
        <authorList>
            <person name="Sun Q."/>
            <person name="Zhou Y."/>
        </authorList>
    </citation>
    <scope>NUCLEOTIDE SEQUENCE</scope>
    <source>
        <strain evidence="2">CGMCC 1.15254</strain>
    </source>
</reference>
<dbReference type="Pfam" id="PF08241">
    <property type="entry name" value="Methyltransf_11"/>
    <property type="match status" value="1"/>
</dbReference>
<keyword evidence="3" id="KW-1185">Reference proteome</keyword>
<accession>A0A917FB71</accession>
<reference evidence="2" key="1">
    <citation type="journal article" date="2014" name="Int. J. Syst. Evol. Microbiol.">
        <title>Complete genome sequence of Corynebacterium casei LMG S-19264T (=DSM 44701T), isolated from a smear-ripened cheese.</title>
        <authorList>
            <consortium name="US DOE Joint Genome Institute (JGI-PGF)"/>
            <person name="Walter F."/>
            <person name="Albersmeier A."/>
            <person name="Kalinowski J."/>
            <person name="Ruckert C."/>
        </authorList>
    </citation>
    <scope>NUCLEOTIDE SEQUENCE</scope>
    <source>
        <strain evidence="2">CGMCC 1.15254</strain>
    </source>
</reference>
<dbReference type="EMBL" id="BMHV01000014">
    <property type="protein sequence ID" value="GGF66746.1"/>
    <property type="molecule type" value="Genomic_DNA"/>
</dbReference>
<dbReference type="InterPro" id="IPR029063">
    <property type="entry name" value="SAM-dependent_MTases_sf"/>
</dbReference>
<dbReference type="PANTHER" id="PTHR43591">
    <property type="entry name" value="METHYLTRANSFERASE"/>
    <property type="match status" value="1"/>
</dbReference>
<dbReference type="CDD" id="cd02440">
    <property type="entry name" value="AdoMet_MTases"/>
    <property type="match status" value="1"/>
</dbReference>
<organism evidence="2 3">
    <name type="scientific">Terasakiella brassicae</name>
    <dbReference type="NCBI Taxonomy" id="1634917"/>
    <lineage>
        <taxon>Bacteria</taxon>
        <taxon>Pseudomonadati</taxon>
        <taxon>Pseudomonadota</taxon>
        <taxon>Alphaproteobacteria</taxon>
        <taxon>Rhodospirillales</taxon>
        <taxon>Terasakiellaceae</taxon>
        <taxon>Terasakiella</taxon>
    </lineage>
</organism>
<evidence type="ECO:0000313" key="3">
    <source>
        <dbReference type="Proteomes" id="UP000632498"/>
    </source>
</evidence>
<evidence type="ECO:0000313" key="2">
    <source>
        <dbReference type="EMBL" id="GGF66746.1"/>
    </source>
</evidence>
<dbReference type="RefSeq" id="WP_188664689.1">
    <property type="nucleotide sequence ID" value="NZ_BMHV01000014.1"/>
</dbReference>
<protein>
    <recommendedName>
        <fullName evidence="1">Methyltransferase type 11 domain-containing protein</fullName>
    </recommendedName>
</protein>